<gene>
    <name evidence="2" type="ORF">CKS_5413</name>
</gene>
<organism evidence="2 3">
    <name type="scientific">Pantoea stewartii subsp. stewartii DC283</name>
    <dbReference type="NCBI Taxonomy" id="660596"/>
    <lineage>
        <taxon>Bacteria</taxon>
        <taxon>Pseudomonadati</taxon>
        <taxon>Pseudomonadota</taxon>
        <taxon>Gammaproteobacteria</taxon>
        <taxon>Enterobacterales</taxon>
        <taxon>Erwiniaceae</taxon>
        <taxon>Pantoea</taxon>
    </lineage>
</organism>
<keyword evidence="1" id="KW-1133">Transmembrane helix</keyword>
<name>H3RL90_PANSE</name>
<feature type="transmembrane region" description="Helical" evidence="1">
    <location>
        <begin position="142"/>
        <end position="163"/>
    </location>
</feature>
<evidence type="ECO:0000256" key="1">
    <source>
        <dbReference type="SAM" id="Phobius"/>
    </source>
</evidence>
<comment type="caution">
    <text evidence="2">The sequence shown here is derived from an EMBL/GenBank/DDBJ whole genome shotgun (WGS) entry which is preliminary data.</text>
</comment>
<protein>
    <submittedName>
        <fullName evidence="2">Uncharacterized protein</fullName>
    </submittedName>
</protein>
<accession>H3RL90</accession>
<evidence type="ECO:0000313" key="3">
    <source>
        <dbReference type="Proteomes" id="UP000005050"/>
    </source>
</evidence>
<dbReference type="AlphaFoldDB" id="H3RL90"/>
<proteinExistence type="predicted"/>
<evidence type="ECO:0000313" key="2">
    <source>
        <dbReference type="EMBL" id="EHT97884.1"/>
    </source>
</evidence>
<keyword evidence="1" id="KW-0812">Transmembrane</keyword>
<reference evidence="2 3" key="1">
    <citation type="journal article" date="2012" name="Mol. Microbiol.">
        <title>The genetic and structural basis of two distinct terminal side branch residues in stewartan and amylovoran exopolysaccharides and their potential role in host adaptation.</title>
        <authorList>
            <person name="Wang X."/>
            <person name="Yang F."/>
            <person name="von Bodman S.B."/>
        </authorList>
    </citation>
    <scope>NUCLEOTIDE SEQUENCE [LARGE SCALE GENOMIC DNA]</scope>
    <source>
        <strain evidence="2 3">DC283</strain>
    </source>
</reference>
<dbReference type="PATRIC" id="fig|660596.6.peg.5211"/>
<sequence length="231" mass="26944">MFLFFIYGGCVCRLFLRFICLYPRKLCRGCTFTLRRNERFNRAIRVVACDSGRQAAQIRFRPRQRFQTAAYYLLRQRQCPAFCIGKELLPYPDGQRTQLAASEQTRPVCTQRLHGVRRAHQPRRTARAWLFLRWRRYYLHRFVGWECWLFFSFVFLGCPLPGWGIREAGGRSSASGFLLRFGPVFTTTVFRRETVMSAPASLAGTDVSADGALRFRLRRGRVLSSFTGRLL</sequence>
<dbReference type="EMBL" id="AHIE01000040">
    <property type="protein sequence ID" value="EHT97884.1"/>
    <property type="molecule type" value="Genomic_DNA"/>
</dbReference>
<dbReference type="Proteomes" id="UP000005050">
    <property type="component" value="Unassembled WGS sequence"/>
</dbReference>
<keyword evidence="1" id="KW-0472">Membrane</keyword>